<organism evidence="2 3">
    <name type="scientific">Algibacter lectus</name>
    <dbReference type="NCBI Taxonomy" id="221126"/>
    <lineage>
        <taxon>Bacteria</taxon>
        <taxon>Pseudomonadati</taxon>
        <taxon>Bacteroidota</taxon>
        <taxon>Flavobacteriia</taxon>
        <taxon>Flavobacteriales</taxon>
        <taxon>Flavobacteriaceae</taxon>
        <taxon>Algibacter</taxon>
    </lineage>
</organism>
<sequence length="503" mass="56980">MKVNLYKGQGSYNVNEFYLFKDNWDDWRYKTSFDLEYYNENKEFKNIGSVKIANKQLSSGSTIVPDSFEQLNEDFFSLGLDKIYYENLSNLGETVRHLILTALNDIALNEEVFKEVIDLDVTTTSLLRDVSVEDVIGDFRSLANGDAILSEYKFKYNFPNTKSSIAPRPPITFNVVPYNLPTTNIHVLIGSNGVGKTYHLNNMIEALLNNSKSNSKYGYFTSETESDEIFANLVSVSFSAFDDRDPPEERNDKSKNVNYSYIGLKRVNSDKSSAPKSTTILKNEFIKSLESILKSAKWRRLKSALLILSSDPVFSQSNFIEVIGNYDLSKIESNINKEIGDLFRALSSGHKIVLLTIVRLIDTVEERSLVLLDEPETHLHPPLLSAFMKALSNLLRQRNAVAIIATHSPVVLQEVPKSCVWKFSRVGSYSKAERLSIESYGENLGTLTREVFGFEVTDSGFHKLVSDIVNDSYSYNDVYEKFNGELGLEAQSIIRALLNTKRY</sequence>
<dbReference type="OrthoDB" id="9815944at2"/>
<dbReference type="PANTHER" id="PTHR43581:SF2">
    <property type="entry name" value="EXCINUCLEASE ATPASE SUBUNIT"/>
    <property type="match status" value="1"/>
</dbReference>
<dbReference type="InterPro" id="IPR003959">
    <property type="entry name" value="ATPase_AAA_core"/>
</dbReference>
<comment type="caution">
    <text evidence="2">The sequence shown here is derived from an EMBL/GenBank/DDBJ whole genome shotgun (WGS) entry which is preliminary data.</text>
</comment>
<proteinExistence type="predicted"/>
<dbReference type="GO" id="GO:0005524">
    <property type="term" value="F:ATP binding"/>
    <property type="evidence" value="ECO:0007669"/>
    <property type="project" value="InterPro"/>
</dbReference>
<dbReference type="InterPro" id="IPR051396">
    <property type="entry name" value="Bact_Antivir_Def_Nuclease"/>
</dbReference>
<protein>
    <submittedName>
        <fullName evidence="2">EA59 gene protein</fullName>
    </submittedName>
</protein>
<dbReference type="EMBL" id="BBNQ01000024">
    <property type="protein sequence ID" value="GAL64854.1"/>
    <property type="molecule type" value="Genomic_DNA"/>
</dbReference>
<gene>
    <name evidence="2" type="ORF">JCM19300_2002</name>
</gene>
<dbReference type="PANTHER" id="PTHR43581">
    <property type="entry name" value="ATP/GTP PHOSPHATASE"/>
    <property type="match status" value="1"/>
</dbReference>
<reference evidence="2 3" key="1">
    <citation type="journal article" date="2014" name="Genome Announc.">
        <title>Draft Genome Sequences of Marine Flavobacterium Algibacter lectus Strains SS8 and NR4.</title>
        <authorList>
            <person name="Takatani N."/>
            <person name="Nakanishi M."/>
            <person name="Meirelles P."/>
            <person name="Mino S."/>
            <person name="Suda W."/>
            <person name="Oshima K."/>
            <person name="Hattori M."/>
            <person name="Ohkuma M."/>
            <person name="Hosokawa M."/>
            <person name="Miyashita K."/>
            <person name="Thompson F.L."/>
            <person name="Niwa A."/>
            <person name="Sawabe T."/>
            <person name="Sawabe T."/>
        </authorList>
    </citation>
    <scope>NUCLEOTIDE SEQUENCE [LARGE SCALE GENOMIC DNA]</scope>
    <source>
        <strain evidence="2 3">JCM 19300</strain>
    </source>
</reference>
<name>A0A090VNE8_9FLAO</name>
<dbReference type="SUPFAM" id="SSF52540">
    <property type="entry name" value="P-loop containing nucleoside triphosphate hydrolases"/>
    <property type="match status" value="1"/>
</dbReference>
<evidence type="ECO:0000313" key="2">
    <source>
        <dbReference type="EMBL" id="GAL64854.1"/>
    </source>
</evidence>
<dbReference type="RefSeq" id="WP_042506680.1">
    <property type="nucleotide sequence ID" value="NZ_BBNQ01000024.1"/>
</dbReference>
<evidence type="ECO:0000259" key="1">
    <source>
        <dbReference type="Pfam" id="PF13304"/>
    </source>
</evidence>
<dbReference type="Pfam" id="PF13304">
    <property type="entry name" value="AAA_21"/>
    <property type="match status" value="1"/>
</dbReference>
<dbReference type="Proteomes" id="UP000029644">
    <property type="component" value="Unassembled WGS sequence"/>
</dbReference>
<dbReference type="AlphaFoldDB" id="A0A090VNE8"/>
<dbReference type="InterPro" id="IPR027417">
    <property type="entry name" value="P-loop_NTPase"/>
</dbReference>
<feature type="domain" description="ATPase AAA-type core" evidence="1">
    <location>
        <begin position="343"/>
        <end position="412"/>
    </location>
</feature>
<dbReference type="CDD" id="cd00267">
    <property type="entry name" value="ABC_ATPase"/>
    <property type="match status" value="1"/>
</dbReference>
<dbReference type="GO" id="GO:0016887">
    <property type="term" value="F:ATP hydrolysis activity"/>
    <property type="evidence" value="ECO:0007669"/>
    <property type="project" value="InterPro"/>
</dbReference>
<dbReference type="Gene3D" id="3.40.50.300">
    <property type="entry name" value="P-loop containing nucleotide triphosphate hydrolases"/>
    <property type="match status" value="1"/>
</dbReference>
<evidence type="ECO:0000313" key="3">
    <source>
        <dbReference type="Proteomes" id="UP000029644"/>
    </source>
</evidence>
<accession>A0A090VNE8</accession>